<feature type="chain" id="PRO_5045909463" description="SSCRP protein" evidence="1">
    <location>
        <begin position="18"/>
        <end position="121"/>
    </location>
</feature>
<keyword evidence="1" id="KW-0732">Signal</keyword>
<evidence type="ECO:0000313" key="2">
    <source>
        <dbReference type="EMBL" id="KAK9783832.1"/>
    </source>
</evidence>
<accession>A0ABR2YA24</accession>
<dbReference type="Proteomes" id="UP001465668">
    <property type="component" value="Unassembled WGS sequence"/>
</dbReference>
<evidence type="ECO:0008006" key="4">
    <source>
        <dbReference type="Google" id="ProtNLM"/>
    </source>
</evidence>
<reference evidence="2 3" key="1">
    <citation type="submission" date="2024-02" db="EMBL/GenBank/DDBJ databases">
        <title>First draft genome assembly of two strains of Seiridium cardinale.</title>
        <authorList>
            <person name="Emiliani G."/>
            <person name="Scali E."/>
        </authorList>
    </citation>
    <scope>NUCLEOTIDE SEQUENCE [LARGE SCALE GENOMIC DNA]</scope>
    <source>
        <strain evidence="2 3">BM-138-000479</strain>
    </source>
</reference>
<sequence>MQLVPAVLLAFAGSSFARSTPFQSRQEGPIQEYQRCGGKVLDPQVCPDGYQCVEPDPRKSGVTDLPGICLPDKPVMCGGIIGEECFSTTGTARCYDWPRDDCDPDQGGADCIGVCLFPLPA</sequence>
<protein>
    <recommendedName>
        <fullName evidence="4">SSCRP protein</fullName>
    </recommendedName>
</protein>
<organism evidence="2 3">
    <name type="scientific">Seiridium cardinale</name>
    <dbReference type="NCBI Taxonomy" id="138064"/>
    <lineage>
        <taxon>Eukaryota</taxon>
        <taxon>Fungi</taxon>
        <taxon>Dikarya</taxon>
        <taxon>Ascomycota</taxon>
        <taxon>Pezizomycotina</taxon>
        <taxon>Sordariomycetes</taxon>
        <taxon>Xylariomycetidae</taxon>
        <taxon>Amphisphaeriales</taxon>
        <taxon>Sporocadaceae</taxon>
        <taxon>Seiridium</taxon>
    </lineage>
</organism>
<proteinExistence type="predicted"/>
<gene>
    <name evidence="2" type="ORF">SCAR479_00391</name>
</gene>
<evidence type="ECO:0000313" key="3">
    <source>
        <dbReference type="Proteomes" id="UP001465668"/>
    </source>
</evidence>
<comment type="caution">
    <text evidence="2">The sequence shown here is derived from an EMBL/GenBank/DDBJ whole genome shotgun (WGS) entry which is preliminary data.</text>
</comment>
<keyword evidence="3" id="KW-1185">Reference proteome</keyword>
<evidence type="ECO:0000256" key="1">
    <source>
        <dbReference type="SAM" id="SignalP"/>
    </source>
</evidence>
<name>A0ABR2YA24_9PEZI</name>
<feature type="signal peptide" evidence="1">
    <location>
        <begin position="1"/>
        <end position="17"/>
    </location>
</feature>
<dbReference type="EMBL" id="JARVKM010000001">
    <property type="protein sequence ID" value="KAK9783832.1"/>
    <property type="molecule type" value="Genomic_DNA"/>
</dbReference>